<evidence type="ECO:0000313" key="1">
    <source>
        <dbReference type="WBParaSite" id="HNAJ_0000989801-mRNA-1"/>
    </source>
</evidence>
<organism evidence="1">
    <name type="scientific">Rodentolepis nana</name>
    <name type="common">Dwarf tapeworm</name>
    <name type="synonym">Hymenolepis nana</name>
    <dbReference type="NCBI Taxonomy" id="102285"/>
    <lineage>
        <taxon>Eukaryota</taxon>
        <taxon>Metazoa</taxon>
        <taxon>Spiralia</taxon>
        <taxon>Lophotrochozoa</taxon>
        <taxon>Platyhelminthes</taxon>
        <taxon>Cestoda</taxon>
        <taxon>Eucestoda</taxon>
        <taxon>Cyclophyllidea</taxon>
        <taxon>Hymenolepididae</taxon>
        <taxon>Rodentolepis</taxon>
    </lineage>
</organism>
<dbReference type="STRING" id="102285.A0A0R3TQS0"/>
<name>A0A0R3TQS0_RODNA</name>
<sequence length="315" mass="35138">LPNATFIPPFAHIIKPPSVTADDLENSYEDDDNEEFDDNGCVLEEPSTSDFSPPPIESLREDCAFSSSPPIIHTSTPVVSGVPESQDWSQLISRVEKKFSCLLCANSSPSVYYYNGRTEVVFHVVTRHLLRKEIEDDLAHHMKLTNSLKQRIGVLFVDGMHIRSGVHYKDAERVEAALFRSVELHLRWKALPGLDPTSPPQNMFTCSGCQAVFQNEQMAVSHINQELRSQLPDFMRARSCPWSLSTRDEWVWCVPDLQVSPIISLHPPPLHLSLGSSPPREFFSAASLSASDALSGSRGLLFASNISPSSHSRRQ</sequence>
<reference evidence="1" key="1">
    <citation type="submission" date="2017-02" db="UniProtKB">
        <authorList>
            <consortium name="WormBaseParasite"/>
        </authorList>
    </citation>
    <scope>IDENTIFICATION</scope>
</reference>
<protein>
    <submittedName>
        <fullName evidence="1">C2H2-type domain-containing protein</fullName>
    </submittedName>
</protein>
<dbReference type="WBParaSite" id="HNAJ_0000989801-mRNA-1">
    <property type="protein sequence ID" value="HNAJ_0000989801-mRNA-1"/>
    <property type="gene ID" value="HNAJ_0000989801"/>
</dbReference>
<dbReference type="AlphaFoldDB" id="A0A0R3TQS0"/>
<accession>A0A0R3TQS0</accession>
<proteinExistence type="predicted"/>